<sequence>MDQTFRSLLLRYQNYLLEVFQLIEDKELIDEQNHEAANHIKKFLENLPELNSEFELALSISKTVEDHVSTWSIDITDEGFSFRSFSTDSNIGEIDEWYLHYYDSTKEYEGNLFNDGDWDLYLEEIADLDEYEGGKLSAQFIYRVG</sequence>
<proteinExistence type="predicted"/>
<evidence type="ECO:0000313" key="1">
    <source>
        <dbReference type="EMBL" id="ADY51637.1"/>
    </source>
</evidence>
<dbReference type="KEGG" id="psn:Pedsa_1067"/>
<keyword evidence="2" id="KW-1185">Reference proteome</keyword>
<organism evidence="1 2">
    <name type="scientific">Pseudopedobacter saltans (strain ATCC 51119 / DSM 12145 / JCM 21818 / CCUG 39354 / LMG 10337 / NBRC 100064 / NCIMB 13643)</name>
    <name type="common">Pedobacter saltans</name>
    <dbReference type="NCBI Taxonomy" id="762903"/>
    <lineage>
        <taxon>Bacteria</taxon>
        <taxon>Pseudomonadati</taxon>
        <taxon>Bacteroidota</taxon>
        <taxon>Sphingobacteriia</taxon>
        <taxon>Sphingobacteriales</taxon>
        <taxon>Sphingobacteriaceae</taxon>
        <taxon>Pseudopedobacter</taxon>
    </lineage>
</organism>
<dbReference type="EMBL" id="CP002545">
    <property type="protein sequence ID" value="ADY51637.1"/>
    <property type="molecule type" value="Genomic_DNA"/>
</dbReference>
<dbReference type="RefSeq" id="WP_013632136.1">
    <property type="nucleotide sequence ID" value="NC_015177.1"/>
</dbReference>
<dbReference type="STRING" id="762903.Pedsa_1067"/>
<reference evidence="2" key="2">
    <citation type="submission" date="2011-02" db="EMBL/GenBank/DDBJ databases">
        <title>The complete genome of Pedobacter saltans DSM 12145.</title>
        <authorList>
            <consortium name="US DOE Joint Genome Institute (JGI-PGF)"/>
            <person name="Lucas S."/>
            <person name="Copeland A."/>
            <person name="Lapidus A."/>
            <person name="Bruce D."/>
            <person name="Goodwin L."/>
            <person name="Pitluck S."/>
            <person name="Kyrpides N."/>
            <person name="Mavromatis K."/>
            <person name="Pagani I."/>
            <person name="Ivanova N."/>
            <person name="Ovchinnikova G."/>
            <person name="Lu M."/>
            <person name="Detter J.C."/>
            <person name="Han C."/>
            <person name="Land M."/>
            <person name="Hauser L."/>
            <person name="Markowitz V."/>
            <person name="Cheng J.-F."/>
            <person name="Hugenholtz P."/>
            <person name="Woyke T."/>
            <person name="Wu D."/>
            <person name="Tindall B."/>
            <person name="Pomrenke H.G."/>
            <person name="Brambilla E."/>
            <person name="Klenk H.-P."/>
            <person name="Eisen J.A."/>
        </authorList>
    </citation>
    <scope>NUCLEOTIDE SEQUENCE [LARGE SCALE GENOMIC DNA]</scope>
    <source>
        <strain evidence="2">ATCC 51119 / DSM 12145 / JCM 21818 / LMG 10337 / NBRC 100064 / NCIMB 13643</strain>
    </source>
</reference>
<name>F0SBJ1_PSESL</name>
<accession>F0SBJ1</accession>
<dbReference type="Proteomes" id="UP000000310">
    <property type="component" value="Chromosome"/>
</dbReference>
<protein>
    <submittedName>
        <fullName evidence="1">Uncharacterized protein</fullName>
    </submittedName>
</protein>
<dbReference type="HOGENOM" id="CLU_1785266_0_0_10"/>
<reference evidence="1 2" key="1">
    <citation type="journal article" date="2011" name="Stand. Genomic Sci.">
        <title>Complete genome sequence of the gliding, heparinolytic Pedobacter saltans type strain (113).</title>
        <authorList>
            <person name="Liolios K."/>
            <person name="Sikorski J."/>
            <person name="Lu M."/>
            <person name="Nolan M."/>
            <person name="Lapidus A."/>
            <person name="Lucas S."/>
            <person name="Hammon N."/>
            <person name="Deshpande S."/>
            <person name="Cheng J.F."/>
            <person name="Tapia R."/>
            <person name="Han C."/>
            <person name="Goodwin L."/>
            <person name="Pitluck S."/>
            <person name="Huntemann M."/>
            <person name="Ivanova N."/>
            <person name="Pagani I."/>
            <person name="Mavromatis K."/>
            <person name="Ovchinikova G."/>
            <person name="Pati A."/>
            <person name="Chen A."/>
            <person name="Palaniappan K."/>
            <person name="Land M."/>
            <person name="Hauser L."/>
            <person name="Brambilla E.M."/>
            <person name="Kotsyurbenko O."/>
            <person name="Rohde M."/>
            <person name="Tindall B.J."/>
            <person name="Abt B."/>
            <person name="Goker M."/>
            <person name="Detter J.C."/>
            <person name="Woyke T."/>
            <person name="Bristow J."/>
            <person name="Eisen J.A."/>
            <person name="Markowitz V."/>
            <person name="Hugenholtz P."/>
            <person name="Klenk H.P."/>
            <person name="Kyrpides N.C."/>
        </authorList>
    </citation>
    <scope>NUCLEOTIDE SEQUENCE [LARGE SCALE GENOMIC DNA]</scope>
    <source>
        <strain evidence="2">ATCC 51119 / DSM 12145 / JCM 21818 / LMG 10337 / NBRC 100064 / NCIMB 13643</strain>
    </source>
</reference>
<gene>
    <name evidence="1" type="ordered locus">Pedsa_1067</name>
</gene>
<evidence type="ECO:0000313" key="2">
    <source>
        <dbReference type="Proteomes" id="UP000000310"/>
    </source>
</evidence>
<dbReference type="OrthoDB" id="762753at2"/>
<dbReference type="AlphaFoldDB" id="F0SBJ1"/>